<accession>A0A653A1Q8</accession>
<keyword evidence="5 8" id="KW-0547">Nucleotide-binding</keyword>
<dbReference type="InterPro" id="IPR032859">
    <property type="entry name" value="KH_dom-like"/>
</dbReference>
<dbReference type="PROSITE" id="PS51712">
    <property type="entry name" value="G_ENGA"/>
    <property type="match status" value="2"/>
</dbReference>
<dbReference type="InterPro" id="IPR015946">
    <property type="entry name" value="KH_dom-like_a/b"/>
</dbReference>
<keyword evidence="6 8" id="KW-0342">GTP-binding</keyword>
<sequence length="453" mass="50699">MKNFFILRGNQEQSMPEPIIAIVGRPNVGKSTLFNRISRSRDALVDNRPGVTRDRIHASVLYEGVRFTLVDTGGYDDLGQDPLLGQVRRQVDRAMQEADRVILVVDGRQGVLPGDAEMAQTLRRSRKPFFVAVNKIDGPEHEHLSNEFFGLGVEQVHPVSAAHGYGVRALMEAVTADWPFEETPPQEQQEGGPIRVAVLGKPNVGKSSFINRILGAERLVVSDLPGTTRDAIDTPFSFKGRDYVLIDTAGIRRKARVKEKIEKFSVIKALKRLEQCHIAVLMLDAFEGVAEQDARICGYALEKGRGLVLVINKWDLVKGDRSKQADLKRTLDRELSFVSFAPRIHVSALTGERVMKVFREIDLVYSQFASSFTTGVVNAALQEVAGQHPPPRIGHGRVRLFYATQVGSRPPAFVVFANRPDKITPAYERFLLNGIRERLGLEKTPIRLFFRRK</sequence>
<proteinExistence type="inferred from homology"/>
<evidence type="ECO:0000256" key="3">
    <source>
        <dbReference type="ARBA" id="ARBA00022517"/>
    </source>
</evidence>
<dbReference type="Gene3D" id="3.30.300.20">
    <property type="match status" value="1"/>
</dbReference>
<evidence type="ECO:0000256" key="4">
    <source>
        <dbReference type="ARBA" id="ARBA00022737"/>
    </source>
</evidence>
<evidence type="ECO:0000256" key="5">
    <source>
        <dbReference type="ARBA" id="ARBA00022741"/>
    </source>
</evidence>
<evidence type="ECO:0000313" key="12">
    <source>
        <dbReference type="EMBL" id="VBB41966.1"/>
    </source>
</evidence>
<feature type="domain" description="EngA-type G" evidence="11">
    <location>
        <begin position="194"/>
        <end position="369"/>
    </location>
</feature>
<feature type="binding site" evidence="8">
    <location>
        <begin position="24"/>
        <end position="31"/>
    </location>
    <ligand>
        <name>GTP</name>
        <dbReference type="ChEBI" id="CHEBI:37565"/>
        <label>1</label>
    </ligand>
</feature>
<feature type="binding site" evidence="8">
    <location>
        <begin position="200"/>
        <end position="207"/>
    </location>
    <ligand>
        <name>GTP</name>
        <dbReference type="ChEBI" id="CHEBI:37565"/>
        <label>2</label>
    </ligand>
</feature>
<keyword evidence="3 8" id="KW-0690">Ribosome biogenesis</keyword>
<dbReference type="Pfam" id="PF14714">
    <property type="entry name" value="KH_dom-like"/>
    <property type="match status" value="1"/>
</dbReference>
<dbReference type="NCBIfam" id="TIGR00231">
    <property type="entry name" value="small_GTP"/>
    <property type="match status" value="2"/>
</dbReference>
<dbReference type="InterPro" id="IPR016484">
    <property type="entry name" value="GTPase_Der"/>
</dbReference>
<evidence type="ECO:0000256" key="1">
    <source>
        <dbReference type="ARBA" id="ARBA00008279"/>
    </source>
</evidence>
<evidence type="ECO:0000256" key="7">
    <source>
        <dbReference type="ARBA" id="ARBA00032345"/>
    </source>
</evidence>
<dbReference type="GO" id="GO:0043022">
    <property type="term" value="F:ribosome binding"/>
    <property type="evidence" value="ECO:0007669"/>
    <property type="project" value="TreeGrafter"/>
</dbReference>
<dbReference type="PANTHER" id="PTHR43834">
    <property type="entry name" value="GTPASE DER"/>
    <property type="match status" value="1"/>
</dbReference>
<dbReference type="FunFam" id="3.40.50.300:FF:000057">
    <property type="entry name" value="GTPase Der"/>
    <property type="match status" value="1"/>
</dbReference>
<organism evidence="12">
    <name type="scientific">Uncultured Desulfatiglans sp</name>
    <dbReference type="NCBI Taxonomy" id="1748965"/>
    <lineage>
        <taxon>Bacteria</taxon>
        <taxon>Pseudomonadati</taxon>
        <taxon>Thermodesulfobacteriota</taxon>
        <taxon>Desulfobacteria</taxon>
        <taxon>Desulfatiglandales</taxon>
        <taxon>Desulfatiglandaceae</taxon>
        <taxon>Desulfatiglans</taxon>
        <taxon>environmental samples</taxon>
    </lineage>
</organism>
<dbReference type="FunFam" id="3.30.300.20:FF:000004">
    <property type="entry name" value="GTPase Der"/>
    <property type="match status" value="1"/>
</dbReference>
<dbReference type="InterPro" id="IPR031166">
    <property type="entry name" value="G_ENGA"/>
</dbReference>
<dbReference type="InterPro" id="IPR027417">
    <property type="entry name" value="P-loop_NTPase"/>
</dbReference>
<dbReference type="Pfam" id="PF01926">
    <property type="entry name" value="MMR_HSR1"/>
    <property type="match status" value="2"/>
</dbReference>
<feature type="binding site" evidence="8">
    <location>
        <begin position="71"/>
        <end position="75"/>
    </location>
    <ligand>
        <name>GTP</name>
        <dbReference type="ChEBI" id="CHEBI:37565"/>
        <label>1</label>
    </ligand>
</feature>
<feature type="binding site" evidence="8">
    <location>
        <begin position="134"/>
        <end position="137"/>
    </location>
    <ligand>
        <name>GTP</name>
        <dbReference type="ChEBI" id="CHEBI:37565"/>
        <label>1</label>
    </ligand>
</feature>
<dbReference type="PANTHER" id="PTHR43834:SF6">
    <property type="entry name" value="GTPASE DER"/>
    <property type="match status" value="1"/>
</dbReference>
<dbReference type="EMBL" id="UPXX01000013">
    <property type="protein sequence ID" value="VBB41966.1"/>
    <property type="molecule type" value="Genomic_DNA"/>
</dbReference>
<dbReference type="PRINTS" id="PR00326">
    <property type="entry name" value="GTP1OBG"/>
</dbReference>
<gene>
    <name evidence="8 12" type="primary">der</name>
    <name evidence="12" type="ORF">TRIP_B200106</name>
</gene>
<dbReference type="PIRSF" id="PIRSF006485">
    <property type="entry name" value="GTP-binding_EngA"/>
    <property type="match status" value="1"/>
</dbReference>
<reference evidence="12" key="1">
    <citation type="submission" date="2018-07" db="EMBL/GenBank/DDBJ databases">
        <authorList>
            <consortium name="Genoscope - CEA"/>
            <person name="William W."/>
        </authorList>
    </citation>
    <scope>NUCLEOTIDE SEQUENCE</scope>
    <source>
        <strain evidence="12">IK1</strain>
    </source>
</reference>
<feature type="binding site" evidence="8">
    <location>
        <begin position="247"/>
        <end position="251"/>
    </location>
    <ligand>
        <name>GTP</name>
        <dbReference type="ChEBI" id="CHEBI:37565"/>
        <label>2</label>
    </ligand>
</feature>
<dbReference type="SUPFAM" id="SSF52540">
    <property type="entry name" value="P-loop containing nucleoside triphosphate hydrolases"/>
    <property type="match status" value="2"/>
</dbReference>
<comment type="similarity">
    <text evidence="1 8 9 10">Belongs to the TRAFAC class TrmE-Era-EngA-EngB-Septin-like GTPase superfamily. EngA (Der) GTPase family.</text>
</comment>
<evidence type="ECO:0000256" key="10">
    <source>
        <dbReference type="RuleBase" id="RU004481"/>
    </source>
</evidence>
<dbReference type="AlphaFoldDB" id="A0A653A1Q8"/>
<comment type="subunit">
    <text evidence="8">Associates with the 50S ribosomal subunit.</text>
</comment>
<dbReference type="Gene3D" id="3.40.50.300">
    <property type="entry name" value="P-loop containing nucleotide triphosphate hydrolases"/>
    <property type="match status" value="2"/>
</dbReference>
<evidence type="ECO:0000256" key="9">
    <source>
        <dbReference type="PROSITE-ProRule" id="PRU01049"/>
    </source>
</evidence>
<comment type="function">
    <text evidence="8 10">GTPase that plays an essential role in the late steps of ribosome biogenesis.</text>
</comment>
<dbReference type="CDD" id="cd01894">
    <property type="entry name" value="EngA1"/>
    <property type="match status" value="1"/>
</dbReference>
<evidence type="ECO:0000256" key="8">
    <source>
        <dbReference type="HAMAP-Rule" id="MF_00195"/>
    </source>
</evidence>
<name>A0A653A1Q8_UNCDX</name>
<dbReference type="InterPro" id="IPR006073">
    <property type="entry name" value="GTP-bd"/>
</dbReference>
<dbReference type="NCBIfam" id="TIGR03594">
    <property type="entry name" value="GTPase_EngA"/>
    <property type="match status" value="1"/>
</dbReference>
<feature type="domain" description="EngA-type G" evidence="11">
    <location>
        <begin position="18"/>
        <end position="182"/>
    </location>
</feature>
<dbReference type="GO" id="GO:0005525">
    <property type="term" value="F:GTP binding"/>
    <property type="evidence" value="ECO:0007669"/>
    <property type="project" value="UniProtKB-UniRule"/>
</dbReference>
<dbReference type="CDD" id="cd01895">
    <property type="entry name" value="EngA2"/>
    <property type="match status" value="1"/>
</dbReference>
<dbReference type="GO" id="GO:0042254">
    <property type="term" value="P:ribosome biogenesis"/>
    <property type="evidence" value="ECO:0007669"/>
    <property type="project" value="UniProtKB-KW"/>
</dbReference>
<dbReference type="HAMAP" id="MF_00195">
    <property type="entry name" value="GTPase_Der"/>
    <property type="match status" value="1"/>
</dbReference>
<feature type="binding site" evidence="8">
    <location>
        <begin position="312"/>
        <end position="315"/>
    </location>
    <ligand>
        <name>GTP</name>
        <dbReference type="ChEBI" id="CHEBI:37565"/>
        <label>2</label>
    </ligand>
</feature>
<protein>
    <recommendedName>
        <fullName evidence="2 8">GTPase Der</fullName>
    </recommendedName>
    <alternativeName>
        <fullName evidence="7 8">GTP-binding protein EngA</fullName>
    </alternativeName>
</protein>
<evidence type="ECO:0000256" key="2">
    <source>
        <dbReference type="ARBA" id="ARBA00020953"/>
    </source>
</evidence>
<keyword evidence="4 10" id="KW-0677">Repeat</keyword>
<evidence type="ECO:0000259" key="11">
    <source>
        <dbReference type="PROSITE" id="PS51712"/>
    </source>
</evidence>
<dbReference type="InterPro" id="IPR005225">
    <property type="entry name" value="Small_GTP-bd"/>
</dbReference>
<dbReference type="FunFam" id="3.40.50.300:FF:000040">
    <property type="entry name" value="GTPase Der"/>
    <property type="match status" value="1"/>
</dbReference>
<evidence type="ECO:0000256" key="6">
    <source>
        <dbReference type="ARBA" id="ARBA00023134"/>
    </source>
</evidence>